<dbReference type="SUPFAM" id="SSF48371">
    <property type="entry name" value="ARM repeat"/>
    <property type="match status" value="1"/>
</dbReference>
<dbReference type="InterPro" id="IPR001509">
    <property type="entry name" value="Epimerase_deHydtase"/>
</dbReference>
<evidence type="ECO:0000256" key="12">
    <source>
        <dbReference type="PROSITE-ProRule" id="PRU00330"/>
    </source>
</evidence>
<dbReference type="InterPro" id="IPR001373">
    <property type="entry name" value="Cullin_N"/>
</dbReference>
<evidence type="ECO:0000313" key="16">
    <source>
        <dbReference type="EMBL" id="KAF5327266.1"/>
    </source>
</evidence>
<keyword evidence="10 14" id="KW-0694">RNA-binding</keyword>
<dbReference type="InterPro" id="IPR011989">
    <property type="entry name" value="ARM-like"/>
</dbReference>
<name>A0A8H5F863_9AGAR</name>
<dbReference type="GO" id="GO:0031625">
    <property type="term" value="F:ubiquitin protein ligase binding"/>
    <property type="evidence" value="ECO:0007669"/>
    <property type="project" value="InterPro"/>
</dbReference>
<dbReference type="Gene3D" id="3.40.50.720">
    <property type="entry name" value="NAD(P)-binding Rossmann-like Domain"/>
    <property type="match status" value="1"/>
</dbReference>
<dbReference type="GO" id="GO:0005643">
    <property type="term" value="C:nuclear pore"/>
    <property type="evidence" value="ECO:0007669"/>
    <property type="project" value="TreeGrafter"/>
</dbReference>
<dbReference type="GO" id="GO:0006511">
    <property type="term" value="P:ubiquitin-dependent protein catabolic process"/>
    <property type="evidence" value="ECO:0007669"/>
    <property type="project" value="InterPro"/>
</dbReference>
<dbReference type="Pfam" id="PF01370">
    <property type="entry name" value="Epimerase"/>
    <property type="match status" value="1"/>
</dbReference>
<dbReference type="Gene3D" id="3.30.230.130">
    <property type="entry name" value="Cullin, Chain C, Domain 2"/>
    <property type="match status" value="1"/>
</dbReference>
<evidence type="ECO:0000256" key="9">
    <source>
        <dbReference type="ARBA" id="ARBA00022843"/>
    </source>
</evidence>
<evidence type="ECO:0000256" key="6">
    <source>
        <dbReference type="ARBA" id="ARBA00022490"/>
    </source>
</evidence>
<comment type="caution">
    <text evidence="16">The sequence shown here is derived from an EMBL/GenBank/DDBJ whole genome shotgun (WGS) entry which is preliminary data.</text>
</comment>
<dbReference type="Pfam" id="PF19282">
    <property type="entry name" value="Exportin-T"/>
    <property type="match status" value="1"/>
</dbReference>
<dbReference type="SMART" id="SM00182">
    <property type="entry name" value="CULLIN"/>
    <property type="match status" value="1"/>
</dbReference>
<organism evidence="16 17">
    <name type="scientific">Psilocybe cf. subviscida</name>
    <dbReference type="NCBI Taxonomy" id="2480587"/>
    <lineage>
        <taxon>Eukaryota</taxon>
        <taxon>Fungi</taxon>
        <taxon>Dikarya</taxon>
        <taxon>Basidiomycota</taxon>
        <taxon>Agaricomycotina</taxon>
        <taxon>Agaricomycetes</taxon>
        <taxon>Agaricomycetidae</taxon>
        <taxon>Agaricales</taxon>
        <taxon>Agaricineae</taxon>
        <taxon>Strophariaceae</taxon>
        <taxon>Psilocybe</taxon>
    </lineage>
</organism>
<dbReference type="GO" id="GO:0005737">
    <property type="term" value="C:cytoplasm"/>
    <property type="evidence" value="ECO:0007669"/>
    <property type="project" value="UniProtKB-SubCell"/>
</dbReference>
<dbReference type="InterPro" id="IPR059120">
    <property type="entry name" value="Cullin-like_AB"/>
</dbReference>
<dbReference type="SUPFAM" id="SSF74788">
    <property type="entry name" value="Cullin repeat-like"/>
    <property type="match status" value="1"/>
</dbReference>
<protein>
    <recommendedName>
        <fullName evidence="4 14">Exportin-T</fullName>
    </recommendedName>
    <alternativeName>
        <fullName evidence="14">Exportin(tRNA)</fullName>
    </alternativeName>
    <alternativeName>
        <fullName evidence="14">tRNA exportin</fullName>
    </alternativeName>
</protein>
<dbReference type="InterPro" id="IPR016024">
    <property type="entry name" value="ARM-type_fold"/>
</dbReference>
<dbReference type="GO" id="GO:0071528">
    <property type="term" value="P:tRNA re-export from nucleus"/>
    <property type="evidence" value="ECO:0007669"/>
    <property type="project" value="UniProtKB-UniRule"/>
</dbReference>
<comment type="function">
    <text evidence="14">tRNA nucleus export receptor which facilitates tRNA translocation across the nuclear pore complex.</text>
</comment>
<keyword evidence="9" id="KW-0832">Ubl conjugation</keyword>
<dbReference type="Pfam" id="PF08389">
    <property type="entry name" value="Xpo1"/>
    <property type="match status" value="1"/>
</dbReference>
<dbReference type="Gene3D" id="1.20.1310.10">
    <property type="entry name" value="Cullin Repeats"/>
    <property type="match status" value="4"/>
</dbReference>
<evidence type="ECO:0000256" key="14">
    <source>
        <dbReference type="RuleBase" id="RU366037"/>
    </source>
</evidence>
<dbReference type="GO" id="GO:0016363">
    <property type="term" value="C:nuclear matrix"/>
    <property type="evidence" value="ECO:0007669"/>
    <property type="project" value="TreeGrafter"/>
</dbReference>
<dbReference type="InterPro" id="IPR016159">
    <property type="entry name" value="Cullin_repeat-like_dom_sf"/>
</dbReference>
<proteinExistence type="inferred from homology"/>
<evidence type="ECO:0000259" key="15">
    <source>
        <dbReference type="PROSITE" id="PS50069"/>
    </source>
</evidence>
<dbReference type="InterPro" id="IPR013598">
    <property type="entry name" value="Exportin-1/Importin-b-like"/>
</dbReference>
<evidence type="ECO:0000256" key="4">
    <source>
        <dbReference type="ARBA" id="ARBA00018928"/>
    </source>
</evidence>
<keyword evidence="6 14" id="KW-0963">Cytoplasm</keyword>
<evidence type="ECO:0000256" key="1">
    <source>
        <dbReference type="ARBA" id="ARBA00004496"/>
    </source>
</evidence>
<keyword evidence="5 14" id="KW-0813">Transport</keyword>
<evidence type="ECO:0000256" key="2">
    <source>
        <dbReference type="ARBA" id="ARBA00006019"/>
    </source>
</evidence>
<dbReference type="Pfam" id="PF26557">
    <property type="entry name" value="Cullin_AB"/>
    <property type="match status" value="1"/>
</dbReference>
<keyword evidence="17" id="KW-1185">Reference proteome</keyword>
<reference evidence="16 17" key="1">
    <citation type="journal article" date="2020" name="ISME J.">
        <title>Uncovering the hidden diversity of litter-decomposition mechanisms in mushroom-forming fungi.</title>
        <authorList>
            <person name="Floudas D."/>
            <person name="Bentzer J."/>
            <person name="Ahren D."/>
            <person name="Johansson T."/>
            <person name="Persson P."/>
            <person name="Tunlid A."/>
        </authorList>
    </citation>
    <scope>NUCLEOTIDE SEQUENCE [LARGE SCALE GENOMIC DNA]</scope>
    <source>
        <strain evidence="16 17">CBS 101986</strain>
    </source>
</reference>
<keyword evidence="11 14" id="KW-0539">Nucleus</keyword>
<accession>A0A8H5F863</accession>
<evidence type="ECO:0000256" key="8">
    <source>
        <dbReference type="ARBA" id="ARBA00022555"/>
    </source>
</evidence>
<gene>
    <name evidence="16" type="ORF">D9619_004248</name>
</gene>
<evidence type="ECO:0000256" key="13">
    <source>
        <dbReference type="RuleBase" id="RU003829"/>
    </source>
</evidence>
<dbReference type="PANTHER" id="PTHR15952:SF11">
    <property type="entry name" value="EXPORTIN-T"/>
    <property type="match status" value="1"/>
</dbReference>
<feature type="domain" description="Cullin family profile" evidence="15">
    <location>
        <begin position="409"/>
        <end position="640"/>
    </location>
</feature>
<dbReference type="InterPro" id="IPR040017">
    <property type="entry name" value="XPOT"/>
</dbReference>
<dbReference type="SUPFAM" id="SSF75632">
    <property type="entry name" value="Cullin homology domain"/>
    <property type="match status" value="1"/>
</dbReference>
<comment type="similarity">
    <text evidence="3 14">Belongs to the exportin family.</text>
</comment>
<dbReference type="InterPro" id="IPR016158">
    <property type="entry name" value="Cullin_homology"/>
</dbReference>
<keyword evidence="8 14" id="KW-0820">tRNA-binding</keyword>
<dbReference type="InterPro" id="IPR045546">
    <property type="entry name" value="Exportin-T_C"/>
</dbReference>
<dbReference type="FunFam" id="1.20.1310.10:FF:000002">
    <property type="entry name" value="cullin-3 isoform X1"/>
    <property type="match status" value="1"/>
</dbReference>
<evidence type="ECO:0000256" key="5">
    <source>
        <dbReference type="ARBA" id="ARBA00022448"/>
    </source>
</evidence>
<dbReference type="InterPro" id="IPR036317">
    <property type="entry name" value="Cullin_homology_sf"/>
</dbReference>
<evidence type="ECO:0000313" key="17">
    <source>
        <dbReference type="Proteomes" id="UP000567179"/>
    </source>
</evidence>
<keyword evidence="7" id="KW-1017">Isopeptide bond</keyword>
<evidence type="ECO:0000256" key="10">
    <source>
        <dbReference type="ARBA" id="ARBA00022884"/>
    </source>
</evidence>
<dbReference type="EMBL" id="JAACJJ010000014">
    <property type="protein sequence ID" value="KAF5327266.1"/>
    <property type="molecule type" value="Genomic_DNA"/>
</dbReference>
<evidence type="ECO:0000256" key="7">
    <source>
        <dbReference type="ARBA" id="ARBA00022499"/>
    </source>
</evidence>
<dbReference type="SUPFAM" id="SSF51735">
    <property type="entry name" value="NAD(P)-binding Rossmann-fold domains"/>
    <property type="match status" value="1"/>
</dbReference>
<dbReference type="FunFam" id="1.20.1310.10:FF:000001">
    <property type="entry name" value="Cullin 3"/>
    <property type="match status" value="1"/>
</dbReference>
<dbReference type="InterPro" id="IPR036291">
    <property type="entry name" value="NAD(P)-bd_dom_sf"/>
</dbReference>
<dbReference type="GO" id="GO:0031267">
    <property type="term" value="F:small GTPase binding"/>
    <property type="evidence" value="ECO:0007669"/>
    <property type="project" value="InterPro"/>
</dbReference>
<dbReference type="Proteomes" id="UP000567179">
    <property type="component" value="Unassembled WGS sequence"/>
</dbReference>
<dbReference type="Gene3D" id="1.25.10.10">
    <property type="entry name" value="Leucine-rich Repeat Variant"/>
    <property type="match status" value="1"/>
</dbReference>
<evidence type="ECO:0000256" key="3">
    <source>
        <dbReference type="ARBA" id="ARBA00009466"/>
    </source>
</evidence>
<dbReference type="Pfam" id="PF00888">
    <property type="entry name" value="Cullin"/>
    <property type="match status" value="1"/>
</dbReference>
<dbReference type="PROSITE" id="PS50069">
    <property type="entry name" value="CULLIN_2"/>
    <property type="match status" value="1"/>
</dbReference>
<comment type="subcellular location">
    <subcellularLocation>
        <location evidence="1 14">Cytoplasm</location>
    </subcellularLocation>
    <subcellularLocation>
        <location evidence="14">Nucleus</location>
    </subcellularLocation>
    <text evidence="14">Shuttles between the nucleus and the cytoplasm.</text>
</comment>
<dbReference type="PANTHER" id="PTHR15952">
    <property type="entry name" value="EXPORTIN-T/LOS1"/>
    <property type="match status" value="1"/>
</dbReference>
<comment type="similarity">
    <text evidence="2 12 13">Belongs to the cullin family.</text>
</comment>
<dbReference type="GO" id="GO:0000049">
    <property type="term" value="F:tRNA binding"/>
    <property type="evidence" value="ECO:0007669"/>
    <property type="project" value="UniProtKB-UniRule"/>
</dbReference>
<dbReference type="OrthoDB" id="26399at2759"/>
<evidence type="ECO:0000256" key="11">
    <source>
        <dbReference type="ARBA" id="ARBA00023242"/>
    </source>
</evidence>
<sequence>MPPRRGRPKIHGPDFSPTKTWEELAKNIREIQNHNAASLSFEENHRYAYNMVIYKHGDTLYNGVKGLVIENLQTLAENDIIPYQPSATVDVRIQNDEEEVLLKQLRKVWDDHNSNMARLGQVLKYMDRSHTASAGVPTTQQMGLDLFLNHIFTPTIKDPLIKAILNQVRHERDGDVIHRSTVKGAVDVFLSLYCDRDGTTVYKRDLEPVFLAESQDFYQKEGEYFTTSCDTPEFLRRVEQRFRDEESRTNHYLSSHTTHPLLEILKDNLLSPHISAAMAKENSGLDVMLDNDKLDDLSRLYRLCNMVTAGIHKLKAALKDSVIRRGKEINKVSLGEELGGDDGDESKSKVGTKLKGNTLGVDSATTWVSNILSLKDKVDIVWKTSFQTNRDIEIALNEAFESFINENDKCTEFISLFIDDNLKKGLKGKDDLEIEAVFDKTITIFRYTTDKDLFERYYKSHLAKRLLHGRTVSDDAERGMLVKLKAECGVQFTNKMESMFNDMRISTDLTAEYHAHLSKTTAPEIELGITVMTTHAWPITHTPSDCILPPPMARARQSFEQFYLKKHQGRRLHWQLSLGNADVRVAFKARTHDLNVATYALVILLLFEELEDDDALSYPEIRDATRIDEGELKRHLQSLACAKFKILKKHPAGRDINDTDSFSFNNDFTCAMKKLKIGTISSKVENTEERKETEIRIGEERRYQMEIRKPRPHLKKLILRTDTKGPKEGYRVRATGRPKKVQALRELYQAYPTVEIIEVADIAEDDFTDALKGVDAIIHTASPLPGRADKDTTLKLKACSNESHMQSAINGNLNMLRQAEKAGVTKIVVTSSTSAVGPVIEEPKVVDGVCKFTDQDWNARTKEDAVAANPMSVYEVSKKYAELAVWEWAESHPEFDITTICPPFIYGPYQPLALPIAPGNIQGLASNVLVYSFLNPLGSYPLNPGYIDIRDLAKAHVGALASQQVSGRKRVLFSSPHAFNYADLIALIKKERPELTGRLIAKPPPVQSYYKYTVDLDRAEEVLGFKKDSYTPFNKAIGIASDQSQISLHQQALAYIQTIQQNANETWRMALQIFVDQNASGSRKYPAQARFFSLRVLDEFLDNRFEPFNEETFVTLKQALVSYIESEYVRGPAEAEAPFLRNKFTHTLTLFFLCTYSEQWPNFFDDLFTLILPSEQSSQNGFNRHVSLLFFHIVLEISGEVADQMIKSARTFNAARHARDGRVRDGVRDRDASKINQAVLAIVAAGAKRMGEIRENPAAATEPKELDHAIEVVDWGVRTFGSYVGWIDINLTVTPDSVPLLFTLLADPSLPIRLATSVALLRIVSKGLKEPSDKLQLLKVLSLAQVLDALEEKTRAQQVERGDDTDEGEESYREALGKLLNVLGLELAKLVDEATDEGVRAESSGHLLQIQPVMLHFLADDYDDTCSTVFPLLSTILAGYKKARKVSTDPLDPNVKAFLTSLLQVVLTKLKWDEEADPEDTEDDEVAEFEKMRKDLRVFLDSILSIDQDLVTETVQVFALSTISNYQSGSSVKWNDAELGIYLVFIFGEINKAGGKGRAAFCQAPVVDKEKRKAADYSEYPLTSHGEMLFALVQSGIVSYPNRTVPLQFFETVSRYTDFFKVRKECILPALEAMIDKRFIKELRNELPVQFVPTIIDSMRDLLPIVVEITEPEEPETDPLTEAISNSTFDSQLYLFESIGILCSLLFRNPSQQSTVLLSLVKPLMDDLSLNYQAFRTNGPNDLIPIVKIHHIAMALGNISKGFPDYPSTIPEGYIMPPLEVFAQMSQGILARFAFARILATAGPTVTSSIPPLMTNLLAHFEPTELVDFLNFIGLLIHKLRQDMFDVMDQLIGPLNNHITEILSQPITGTDDQRAHMETKKAYLALLNNIMAANLQSVFVSERNVGSFEGLIDSMQTLAEDVSDPSSEKAALTFFSRCVTAWGQPTGGSPTENGQSNRDSLPGFERFIYERLIPGAFRVPSLPNFNIKDPAITVVLQEIANLLQTICKTRGSESYTFFLNVFLPSQNWPSDATLDFVTKLRDLDSKGFRKYFTDLIKSSRSS</sequence>